<evidence type="ECO:0000313" key="3">
    <source>
        <dbReference type="Proteomes" id="UP000294564"/>
    </source>
</evidence>
<feature type="chain" id="PRO_5020190755" evidence="1">
    <location>
        <begin position="21"/>
        <end position="154"/>
    </location>
</feature>
<evidence type="ECO:0000313" key="2">
    <source>
        <dbReference type="EMBL" id="TCP28450.1"/>
    </source>
</evidence>
<dbReference type="Proteomes" id="UP000294564">
    <property type="component" value="Unassembled WGS sequence"/>
</dbReference>
<dbReference type="EMBL" id="SLXM01000001">
    <property type="protein sequence ID" value="TCP28450.1"/>
    <property type="molecule type" value="Genomic_DNA"/>
</dbReference>
<keyword evidence="1" id="KW-0732">Signal</keyword>
<evidence type="ECO:0000256" key="1">
    <source>
        <dbReference type="SAM" id="SignalP"/>
    </source>
</evidence>
<proteinExistence type="predicted"/>
<keyword evidence="3" id="KW-1185">Reference proteome</keyword>
<dbReference type="OrthoDB" id="667621at2"/>
<accession>A0A4R2P1D1</accession>
<dbReference type="RefSeq" id="WP_132792735.1">
    <property type="nucleotide sequence ID" value="NZ_SLXM01000001.1"/>
</dbReference>
<organism evidence="2 3">
    <name type="scientific">Tenacibaculum skagerrakense</name>
    <dbReference type="NCBI Taxonomy" id="186571"/>
    <lineage>
        <taxon>Bacteria</taxon>
        <taxon>Pseudomonadati</taxon>
        <taxon>Bacteroidota</taxon>
        <taxon>Flavobacteriia</taxon>
        <taxon>Flavobacteriales</taxon>
        <taxon>Flavobacteriaceae</taxon>
        <taxon>Tenacibaculum</taxon>
    </lineage>
</organism>
<comment type="caution">
    <text evidence="2">The sequence shown here is derived from an EMBL/GenBank/DDBJ whole genome shotgun (WGS) entry which is preliminary data.</text>
</comment>
<sequence>MKKIVLLITFTVLFANQAFAKRGRIPVCFPCEKLELVKDLPNDENLKEGTDYLNLGYFYKEYSAVWIPAWNTKGTYVLINEDQTVYYEITDAQLTELKTKYNLELADHPLSIWKKIGGKAVYLVIIAFILWSKFSPEKEEEEEETENKTTETNE</sequence>
<name>A0A4R2P1D1_9FLAO</name>
<reference evidence="2 3" key="1">
    <citation type="submission" date="2019-03" db="EMBL/GenBank/DDBJ databases">
        <title>Genomic Encyclopedia of Type Strains, Phase IV (KMG-IV): sequencing the most valuable type-strain genomes for metagenomic binning, comparative biology and taxonomic classification.</title>
        <authorList>
            <person name="Goeker M."/>
        </authorList>
    </citation>
    <scope>NUCLEOTIDE SEQUENCE [LARGE SCALE GENOMIC DNA]</scope>
    <source>
        <strain evidence="2 3">DSM 14836</strain>
    </source>
</reference>
<feature type="signal peptide" evidence="1">
    <location>
        <begin position="1"/>
        <end position="20"/>
    </location>
</feature>
<protein>
    <submittedName>
        <fullName evidence="2">Uncharacterized protein</fullName>
    </submittedName>
</protein>
<gene>
    <name evidence="2" type="ORF">EV195_101628</name>
</gene>
<dbReference type="AlphaFoldDB" id="A0A4R2P1D1"/>